<dbReference type="PANTHER" id="PTHR45820:SF9">
    <property type="entry name" value="FI23527P1"/>
    <property type="match status" value="1"/>
</dbReference>
<evidence type="ECO:0000256" key="7">
    <source>
        <dbReference type="SAM" id="MobiDB-lite"/>
    </source>
</evidence>
<dbReference type="PANTHER" id="PTHR45820">
    <property type="entry name" value="FI23527P1"/>
    <property type="match status" value="1"/>
</dbReference>
<keyword evidence="5 8" id="KW-1133">Transmembrane helix</keyword>
<dbReference type="GO" id="GO:0005385">
    <property type="term" value="F:zinc ion transmembrane transporter activity"/>
    <property type="evidence" value="ECO:0007669"/>
    <property type="project" value="TreeGrafter"/>
</dbReference>
<feature type="transmembrane region" description="Helical" evidence="8">
    <location>
        <begin position="150"/>
        <end position="172"/>
    </location>
</feature>
<evidence type="ECO:0000256" key="5">
    <source>
        <dbReference type="ARBA" id="ARBA00022989"/>
    </source>
</evidence>
<accession>A0A6G1SL57</accession>
<evidence type="ECO:0000256" key="2">
    <source>
        <dbReference type="ARBA" id="ARBA00008873"/>
    </source>
</evidence>
<reference evidence="9" key="1">
    <citation type="submission" date="2018-10" db="EMBL/GenBank/DDBJ databases">
        <title>Transcriptome assembly of Aceria tosichella (Wheat curl mite) Type 2.</title>
        <authorList>
            <person name="Scully E.D."/>
            <person name="Geib S.M."/>
            <person name="Palmer N.A."/>
            <person name="Gupta A.K."/>
            <person name="Sarath G."/>
            <person name="Tatineni S."/>
        </authorList>
    </citation>
    <scope>NUCLEOTIDE SEQUENCE</scope>
    <source>
        <strain evidence="9">LincolnNE</strain>
    </source>
</reference>
<feature type="compositionally biased region" description="Polar residues" evidence="7">
    <location>
        <begin position="200"/>
        <end position="217"/>
    </location>
</feature>
<evidence type="ECO:0000313" key="9">
    <source>
        <dbReference type="EMBL" id="MDE50643.1"/>
    </source>
</evidence>
<evidence type="ECO:0000256" key="8">
    <source>
        <dbReference type="SAM" id="Phobius"/>
    </source>
</evidence>
<sequence length="538" mass="59063">MQTKFFYYFILLVYCSLWICQLIACHLTHSLIILTDSYINLYRIFDISLGILHLSTQQSLAKSRSTAAGSLCGASGSFMGSSSTNFNKSSQTLAYKLFESACSYQYKRLPLLGSFVNGMFLAALLMSAAIEGLQTCFHVKHSENHDKKTILTQNVATYPIILAGFALVGLIMQYCSLKAHEMREEELCSDSFLNLTTNKTTNQHQTGQRGTPLSAANGSLRRETRKTNVICIKELNTNNLVDENTVKVSSKRRSYDLNLDRVTKISSRPSTSSSSSSLSVSMSDQGPTHKQLPLTIRTSEVPHDEEDNRISLRSLRYSVDLDTSSGPAAFSSLTNRDLEASKSGSFERNNKNSHNKKAASKMMGTQAGSSSSSSSSSLNHDKWFLVRCLASPVALLTCGIIFYVVPIGLATEISDAALAVSVVVLLFATSYPPMKKAGKILLQSVPDGVDLDELTRELIACGSVGDILEVTELRVWSLTSRSNRVGTCKLVLNTSQVTTENQVRQIIHEAKFKFLDQQIKCTTIEPVFSTTTKKGACC</sequence>
<dbReference type="SUPFAM" id="SSF161111">
    <property type="entry name" value="Cation efflux protein transmembrane domain-like"/>
    <property type="match status" value="1"/>
</dbReference>
<evidence type="ECO:0000256" key="4">
    <source>
        <dbReference type="ARBA" id="ARBA00022833"/>
    </source>
</evidence>
<dbReference type="Gene3D" id="1.20.1510.10">
    <property type="entry name" value="Cation efflux protein transmembrane domain"/>
    <property type="match status" value="1"/>
</dbReference>
<proteinExistence type="inferred from homology"/>
<dbReference type="GO" id="GO:0006882">
    <property type="term" value="P:intracellular zinc ion homeostasis"/>
    <property type="evidence" value="ECO:0007669"/>
    <property type="project" value="TreeGrafter"/>
</dbReference>
<dbReference type="GO" id="GO:0010312">
    <property type="term" value="P:detoxification of zinc ion"/>
    <property type="evidence" value="ECO:0007669"/>
    <property type="project" value="TreeGrafter"/>
</dbReference>
<evidence type="ECO:0000256" key="1">
    <source>
        <dbReference type="ARBA" id="ARBA00004141"/>
    </source>
</evidence>
<feature type="transmembrane region" description="Helical" evidence="8">
    <location>
        <begin position="416"/>
        <end position="434"/>
    </location>
</feature>
<feature type="transmembrane region" description="Helical" evidence="8">
    <location>
        <begin position="109"/>
        <end position="130"/>
    </location>
</feature>
<keyword evidence="3 8" id="KW-0812">Transmembrane</keyword>
<feature type="region of interest" description="Disordered" evidence="7">
    <location>
        <begin position="200"/>
        <end position="221"/>
    </location>
</feature>
<dbReference type="InterPro" id="IPR027469">
    <property type="entry name" value="Cation_efflux_TMD_sf"/>
</dbReference>
<feature type="compositionally biased region" description="Low complexity" evidence="7">
    <location>
        <begin position="266"/>
        <end position="283"/>
    </location>
</feature>
<evidence type="ECO:0000256" key="6">
    <source>
        <dbReference type="ARBA" id="ARBA00023136"/>
    </source>
</evidence>
<keyword evidence="4" id="KW-0862">Zinc</keyword>
<comment type="subcellular location">
    <subcellularLocation>
        <location evidence="1">Membrane</location>
        <topology evidence="1">Multi-pass membrane protein</topology>
    </subcellularLocation>
</comment>
<protein>
    <submittedName>
        <fullName evidence="9">Zinc transporter 1</fullName>
    </submittedName>
</protein>
<comment type="similarity">
    <text evidence="2">Belongs to the cation diffusion facilitator (CDF) transporter (TC 2.A.4) family. SLC30A subfamily.</text>
</comment>
<organism evidence="9">
    <name type="scientific">Aceria tosichella</name>
    <name type="common">wheat curl mite</name>
    <dbReference type="NCBI Taxonomy" id="561515"/>
    <lineage>
        <taxon>Eukaryota</taxon>
        <taxon>Metazoa</taxon>
        <taxon>Ecdysozoa</taxon>
        <taxon>Arthropoda</taxon>
        <taxon>Chelicerata</taxon>
        <taxon>Arachnida</taxon>
        <taxon>Acari</taxon>
        <taxon>Acariformes</taxon>
        <taxon>Trombidiformes</taxon>
        <taxon>Prostigmata</taxon>
        <taxon>Eupodina</taxon>
        <taxon>Eriophyoidea</taxon>
        <taxon>Eriophyidae</taxon>
        <taxon>Eriophyinae</taxon>
        <taxon>Aceriini</taxon>
        <taxon>Aceria</taxon>
    </lineage>
</organism>
<feature type="region of interest" description="Disordered" evidence="7">
    <location>
        <begin position="341"/>
        <end position="377"/>
    </location>
</feature>
<keyword evidence="6 8" id="KW-0472">Membrane</keyword>
<dbReference type="AlphaFoldDB" id="A0A6G1SL57"/>
<feature type="region of interest" description="Disordered" evidence="7">
    <location>
        <begin position="265"/>
        <end position="307"/>
    </location>
</feature>
<gene>
    <name evidence="9" type="primary">Slc30a1_0</name>
    <name evidence="9" type="ORF">g.9244</name>
</gene>
<evidence type="ECO:0000256" key="3">
    <source>
        <dbReference type="ARBA" id="ARBA00022692"/>
    </source>
</evidence>
<feature type="transmembrane region" description="Helical" evidence="8">
    <location>
        <begin position="384"/>
        <end position="404"/>
    </location>
</feature>
<dbReference type="GO" id="GO:0016020">
    <property type="term" value="C:membrane"/>
    <property type="evidence" value="ECO:0007669"/>
    <property type="project" value="UniProtKB-SubCell"/>
</dbReference>
<feature type="transmembrane region" description="Helical" evidence="8">
    <location>
        <begin position="6"/>
        <end position="34"/>
    </location>
</feature>
<name>A0A6G1SL57_9ACAR</name>
<dbReference type="EMBL" id="GGYP01005872">
    <property type="protein sequence ID" value="MDE50643.1"/>
    <property type="molecule type" value="Transcribed_RNA"/>
</dbReference>